<dbReference type="RefSeq" id="WP_377398053.1">
    <property type="nucleotide sequence ID" value="NZ_JBHTFQ010000001.1"/>
</dbReference>
<reference evidence="7" key="1">
    <citation type="journal article" date="2019" name="Int. J. Syst. Evol. Microbiol.">
        <title>The Global Catalogue of Microorganisms (GCM) 10K type strain sequencing project: providing services to taxonomists for standard genome sequencing and annotation.</title>
        <authorList>
            <consortium name="The Broad Institute Genomics Platform"/>
            <consortium name="The Broad Institute Genome Sequencing Center for Infectious Disease"/>
            <person name="Wu L."/>
            <person name="Ma J."/>
        </authorList>
    </citation>
    <scope>NUCLEOTIDE SEQUENCE [LARGE SCALE GENOMIC DNA]</scope>
    <source>
        <strain evidence="7">CGMCC 1.12750</strain>
    </source>
</reference>
<dbReference type="InterPro" id="IPR006119">
    <property type="entry name" value="Resolv_N"/>
</dbReference>
<evidence type="ECO:0000256" key="4">
    <source>
        <dbReference type="PROSITE-ProRule" id="PRU10137"/>
    </source>
</evidence>
<organism evidence="6 7">
    <name type="scientific">Plastorhodobacter daqingensis</name>
    <dbReference type="NCBI Taxonomy" id="1387281"/>
    <lineage>
        <taxon>Bacteria</taxon>
        <taxon>Pseudomonadati</taxon>
        <taxon>Pseudomonadota</taxon>
        <taxon>Alphaproteobacteria</taxon>
        <taxon>Rhodobacterales</taxon>
        <taxon>Paracoccaceae</taxon>
        <taxon>Plastorhodobacter</taxon>
    </lineage>
</organism>
<feature type="active site" description="O-(5'-phospho-DNA)-serine intermediate" evidence="4">
    <location>
        <position position="21"/>
    </location>
</feature>
<protein>
    <submittedName>
        <fullName evidence="6">Recombinase family protein</fullName>
    </submittedName>
</protein>
<evidence type="ECO:0000259" key="5">
    <source>
        <dbReference type="PROSITE" id="PS51736"/>
    </source>
</evidence>
<gene>
    <name evidence="6" type="ORF">ACFQXB_01550</name>
</gene>
<comment type="caution">
    <text evidence="6">The sequence shown here is derived from an EMBL/GenBank/DDBJ whole genome shotgun (WGS) entry which is preliminary data.</text>
</comment>
<dbReference type="PROSITE" id="PS51736">
    <property type="entry name" value="RECOMBINASES_3"/>
    <property type="match status" value="1"/>
</dbReference>
<evidence type="ECO:0000313" key="6">
    <source>
        <dbReference type="EMBL" id="MFC7702875.1"/>
    </source>
</evidence>
<sequence length="74" mass="8305">MQSFENIEQEITKAVIYCRVSSAKQTVRGDGLGSQETRCREFAKYKGYEVAEVFRDDTFGSLTSRPGMQAMLAS</sequence>
<evidence type="ECO:0000256" key="1">
    <source>
        <dbReference type="ARBA" id="ARBA00022908"/>
    </source>
</evidence>
<dbReference type="Gene3D" id="3.40.50.1390">
    <property type="entry name" value="Resolvase, N-terminal catalytic domain"/>
    <property type="match status" value="1"/>
</dbReference>
<evidence type="ECO:0000256" key="2">
    <source>
        <dbReference type="ARBA" id="ARBA00023125"/>
    </source>
</evidence>
<feature type="domain" description="Resolvase/invertase-type recombinase catalytic" evidence="5">
    <location>
        <begin position="13"/>
        <end position="74"/>
    </location>
</feature>
<keyword evidence="1" id="KW-0229">DNA integration</keyword>
<name>A0ABW2UFR4_9RHOB</name>
<dbReference type="PROSITE" id="PS00397">
    <property type="entry name" value="RECOMBINASES_1"/>
    <property type="match status" value="1"/>
</dbReference>
<dbReference type="Proteomes" id="UP001596516">
    <property type="component" value="Unassembled WGS sequence"/>
</dbReference>
<proteinExistence type="predicted"/>
<evidence type="ECO:0000256" key="3">
    <source>
        <dbReference type="ARBA" id="ARBA00023172"/>
    </source>
</evidence>
<keyword evidence="7" id="KW-1185">Reference proteome</keyword>
<evidence type="ECO:0000313" key="7">
    <source>
        <dbReference type="Proteomes" id="UP001596516"/>
    </source>
</evidence>
<keyword evidence="2" id="KW-0238">DNA-binding</keyword>
<accession>A0ABW2UFR4</accession>
<dbReference type="EMBL" id="JBHTFQ010000001">
    <property type="protein sequence ID" value="MFC7702875.1"/>
    <property type="molecule type" value="Genomic_DNA"/>
</dbReference>
<keyword evidence="3" id="KW-0233">DNA recombination</keyword>
<dbReference type="InterPro" id="IPR006118">
    <property type="entry name" value="Recombinase_CS"/>
</dbReference>
<dbReference type="SUPFAM" id="SSF53041">
    <property type="entry name" value="Resolvase-like"/>
    <property type="match status" value="1"/>
</dbReference>
<dbReference type="InterPro" id="IPR036162">
    <property type="entry name" value="Resolvase-like_N_sf"/>
</dbReference>
<dbReference type="Pfam" id="PF00239">
    <property type="entry name" value="Resolvase"/>
    <property type="match status" value="1"/>
</dbReference>